<sequence length="126" mass="15603">RSSTETHGEPFEREIQQQRKLIENFNFEMRELEAKFEKERYELEQERDSEREKNVELQNTLHLANRRFTELQTEYERLQPIAGEQRDKYEQQIRTYQSQIAQIDQVRKYHYSPKKNIKEKNFSVIY</sequence>
<evidence type="ECO:0000256" key="1">
    <source>
        <dbReference type="SAM" id="Coils"/>
    </source>
</evidence>
<evidence type="ECO:0000313" key="3">
    <source>
        <dbReference type="Proteomes" id="UP000663823"/>
    </source>
</evidence>
<gene>
    <name evidence="2" type="ORF">OTI717_LOCUS38935</name>
</gene>
<dbReference type="EMBL" id="CAJOAX010022990">
    <property type="protein sequence ID" value="CAF4209924.1"/>
    <property type="molecule type" value="Genomic_DNA"/>
</dbReference>
<feature type="coiled-coil region" evidence="1">
    <location>
        <begin position="15"/>
        <end position="106"/>
    </location>
</feature>
<keyword evidence="1" id="KW-0175">Coiled coil</keyword>
<accession>A0A820BQ85</accession>
<evidence type="ECO:0000313" key="2">
    <source>
        <dbReference type="EMBL" id="CAF4209924.1"/>
    </source>
</evidence>
<feature type="non-terminal residue" evidence="2">
    <location>
        <position position="1"/>
    </location>
</feature>
<proteinExistence type="predicted"/>
<reference evidence="2" key="1">
    <citation type="submission" date="2021-02" db="EMBL/GenBank/DDBJ databases">
        <authorList>
            <person name="Nowell W R."/>
        </authorList>
    </citation>
    <scope>NUCLEOTIDE SEQUENCE</scope>
</reference>
<protein>
    <submittedName>
        <fullName evidence="2">Uncharacterized protein</fullName>
    </submittedName>
</protein>
<name>A0A820BQ85_9BILA</name>
<dbReference type="Proteomes" id="UP000663823">
    <property type="component" value="Unassembled WGS sequence"/>
</dbReference>
<organism evidence="2 3">
    <name type="scientific">Rotaria sordida</name>
    <dbReference type="NCBI Taxonomy" id="392033"/>
    <lineage>
        <taxon>Eukaryota</taxon>
        <taxon>Metazoa</taxon>
        <taxon>Spiralia</taxon>
        <taxon>Gnathifera</taxon>
        <taxon>Rotifera</taxon>
        <taxon>Eurotatoria</taxon>
        <taxon>Bdelloidea</taxon>
        <taxon>Philodinida</taxon>
        <taxon>Philodinidae</taxon>
        <taxon>Rotaria</taxon>
    </lineage>
</organism>
<dbReference type="AlphaFoldDB" id="A0A820BQ85"/>
<comment type="caution">
    <text evidence="2">The sequence shown here is derived from an EMBL/GenBank/DDBJ whole genome shotgun (WGS) entry which is preliminary data.</text>
</comment>